<dbReference type="PANTHER" id="PTHR13847">
    <property type="entry name" value="SARCOSINE DEHYDROGENASE-RELATED"/>
    <property type="match status" value="1"/>
</dbReference>
<dbReference type="InterPro" id="IPR036188">
    <property type="entry name" value="FAD/NAD-bd_sf"/>
</dbReference>
<dbReference type="Pfam" id="PF01266">
    <property type="entry name" value="DAO"/>
    <property type="match status" value="1"/>
</dbReference>
<dbReference type="Gene3D" id="3.50.50.60">
    <property type="entry name" value="FAD/NAD(P)-binding domain"/>
    <property type="match status" value="1"/>
</dbReference>
<accession>A0A177LVC9</accession>
<dbReference type="RefSeq" id="WP_064038738.1">
    <property type="nucleotide sequence ID" value="NZ_LUUH01000105.1"/>
</dbReference>
<sequence>MDLSTGLPFWLVKNGLPYDYPQLDNDINCEVIILGGGITAAINAFILIEAGIPCVLIEKRSIGLGSTIATTALLQYQIDTPLSTLIELRGERHAKKAYCLCAESIDTLAKISKKVGYDDFERKSSLYFASYKKDVAMLKKEYELHTSLGLDIQYWDENTVKEKMGFSAPAALYSNHSAQIDAYKLCHLIFQYCIKKGLKIYDRSEIVDIQHSKSGVALKSIQGHKLKCNKLIYATGFEVVYLIDKNIVQLQSTWAIVSQQIEHQKEFWYQNCLIWESKEAYLYLRTTADKRIMLGGRDEETNNPKIRQAKLALKTRQLADDFAKLFPKLRFQPEFSWSGTFGVTKDGLPYIGHYAPKPNGLFSLGFGGNGITFSVIAAEIIRDILFKKANPNEAIFAFDR</sequence>
<feature type="domain" description="FAD dependent oxidoreductase" evidence="2">
    <location>
        <begin position="31"/>
        <end position="383"/>
    </location>
</feature>
<name>A0A177LVC9_METMH</name>
<evidence type="ECO:0000259" key="2">
    <source>
        <dbReference type="Pfam" id="PF01266"/>
    </source>
</evidence>
<dbReference type="AlphaFoldDB" id="A0A177LVC9"/>
<dbReference type="EMBL" id="LUUH01000105">
    <property type="protein sequence ID" value="OAH96994.1"/>
    <property type="molecule type" value="Genomic_DNA"/>
</dbReference>
<reference evidence="3 4" key="1">
    <citation type="submission" date="2016-03" db="EMBL/GenBank/DDBJ databases">
        <authorList>
            <person name="Ploux O."/>
        </authorList>
    </citation>
    <scope>NUCLEOTIDE SEQUENCE [LARGE SCALE GENOMIC DNA]</scope>
    <source>
        <strain evidence="3 4">R-45371</strain>
    </source>
</reference>
<dbReference type="Proteomes" id="UP000077763">
    <property type="component" value="Unassembled WGS sequence"/>
</dbReference>
<dbReference type="SUPFAM" id="SSF51905">
    <property type="entry name" value="FAD/NAD(P)-binding domain"/>
    <property type="match status" value="1"/>
</dbReference>
<dbReference type="GO" id="GO:0016491">
    <property type="term" value="F:oxidoreductase activity"/>
    <property type="evidence" value="ECO:0007669"/>
    <property type="project" value="UniProtKB-KW"/>
</dbReference>
<evidence type="ECO:0000256" key="1">
    <source>
        <dbReference type="ARBA" id="ARBA00023002"/>
    </source>
</evidence>
<evidence type="ECO:0000313" key="3">
    <source>
        <dbReference type="EMBL" id="OAH96994.1"/>
    </source>
</evidence>
<dbReference type="Gene3D" id="3.30.9.10">
    <property type="entry name" value="D-Amino Acid Oxidase, subunit A, domain 2"/>
    <property type="match status" value="1"/>
</dbReference>
<dbReference type="PANTHER" id="PTHR13847:SF201">
    <property type="entry name" value="PUTATIBE OXIDOREDUCTASE"/>
    <property type="match status" value="1"/>
</dbReference>
<comment type="caution">
    <text evidence="3">The sequence shown here is derived from an EMBL/GenBank/DDBJ whole genome shotgun (WGS) entry which is preliminary data.</text>
</comment>
<organism evidence="3 4">
    <name type="scientific">Methylomonas methanica</name>
    <dbReference type="NCBI Taxonomy" id="421"/>
    <lineage>
        <taxon>Bacteria</taxon>
        <taxon>Pseudomonadati</taxon>
        <taxon>Pseudomonadota</taxon>
        <taxon>Gammaproteobacteria</taxon>
        <taxon>Methylococcales</taxon>
        <taxon>Methylococcaceae</taxon>
        <taxon>Methylomonas</taxon>
    </lineage>
</organism>
<proteinExistence type="predicted"/>
<evidence type="ECO:0000313" key="4">
    <source>
        <dbReference type="Proteomes" id="UP000077763"/>
    </source>
</evidence>
<dbReference type="InterPro" id="IPR006076">
    <property type="entry name" value="FAD-dep_OxRdtase"/>
</dbReference>
<protein>
    <recommendedName>
        <fullName evidence="2">FAD dependent oxidoreductase domain-containing protein</fullName>
    </recommendedName>
</protein>
<gene>
    <name evidence="3" type="ORF">A1353_23705</name>
</gene>
<dbReference type="GO" id="GO:0005737">
    <property type="term" value="C:cytoplasm"/>
    <property type="evidence" value="ECO:0007669"/>
    <property type="project" value="TreeGrafter"/>
</dbReference>
<keyword evidence="1" id="KW-0560">Oxidoreductase</keyword>